<reference evidence="2 3" key="1">
    <citation type="submission" date="2017-07" db="EMBL/GenBank/DDBJ databases">
        <title>A draft genome sequence of Komagataeibacter swingsii LMG 22125.</title>
        <authorList>
            <person name="Skraban J."/>
            <person name="Cleenwerck I."/>
            <person name="Vandamme P."/>
            <person name="Trcek J."/>
        </authorList>
    </citation>
    <scope>NUCLEOTIDE SEQUENCE [LARGE SCALE GENOMIC DNA]</scope>
    <source>
        <strain evidence="2 3">LMG 22125</strain>
    </source>
</reference>
<keyword evidence="3" id="KW-1185">Reference proteome</keyword>
<dbReference type="Proteomes" id="UP000247371">
    <property type="component" value="Unassembled WGS sequence"/>
</dbReference>
<dbReference type="EMBL" id="NKUB01000001">
    <property type="protein sequence ID" value="PYD71409.1"/>
    <property type="molecule type" value="Genomic_DNA"/>
</dbReference>
<organism evidence="2 3">
    <name type="scientific">Komagataeibacter swingsii</name>
    <dbReference type="NCBI Taxonomy" id="215220"/>
    <lineage>
        <taxon>Bacteria</taxon>
        <taxon>Pseudomonadati</taxon>
        <taxon>Pseudomonadota</taxon>
        <taxon>Alphaproteobacteria</taxon>
        <taxon>Acetobacterales</taxon>
        <taxon>Acetobacteraceae</taxon>
        <taxon>Komagataeibacter</taxon>
    </lineage>
</organism>
<name>A0A2V4R901_9PROT</name>
<feature type="region of interest" description="Disordered" evidence="1">
    <location>
        <begin position="1"/>
        <end position="32"/>
    </location>
</feature>
<gene>
    <name evidence="2" type="ORF">CFR76_01720</name>
</gene>
<sequence>MNGPAARPVPQPMATYCSNPRDDDAGRHARHTASPAPVVAVAGNHVPDVPLPCSRHALTIYVWI</sequence>
<proteinExistence type="predicted"/>
<evidence type="ECO:0000256" key="1">
    <source>
        <dbReference type="SAM" id="MobiDB-lite"/>
    </source>
</evidence>
<protein>
    <submittedName>
        <fullName evidence="2">Uncharacterized protein</fullName>
    </submittedName>
</protein>
<accession>A0A2V4R901</accession>
<evidence type="ECO:0000313" key="2">
    <source>
        <dbReference type="EMBL" id="PYD71409.1"/>
    </source>
</evidence>
<evidence type="ECO:0000313" key="3">
    <source>
        <dbReference type="Proteomes" id="UP000247371"/>
    </source>
</evidence>
<dbReference type="AlphaFoldDB" id="A0A2V4R901"/>
<comment type="caution">
    <text evidence="2">The sequence shown here is derived from an EMBL/GenBank/DDBJ whole genome shotgun (WGS) entry which is preliminary data.</text>
</comment>